<dbReference type="InterPro" id="IPR024163">
    <property type="entry name" value="Aerotolerance_reg_N"/>
</dbReference>
<organism evidence="3 4">
    <name type="scientific">Hymenobacter humi</name>
    <dbReference type="NCBI Taxonomy" id="1411620"/>
    <lineage>
        <taxon>Bacteria</taxon>
        <taxon>Pseudomonadati</taxon>
        <taxon>Bacteroidota</taxon>
        <taxon>Cytophagia</taxon>
        <taxon>Cytophagales</taxon>
        <taxon>Hymenobacteraceae</taxon>
        <taxon>Hymenobacter</taxon>
    </lineage>
</organism>
<evidence type="ECO:0000313" key="4">
    <source>
        <dbReference type="Proteomes" id="UP001596513"/>
    </source>
</evidence>
<comment type="caution">
    <text evidence="3">The sequence shown here is derived from an EMBL/GenBank/DDBJ whole genome shotgun (WGS) entry which is preliminary data.</text>
</comment>
<evidence type="ECO:0000256" key="1">
    <source>
        <dbReference type="SAM" id="Phobius"/>
    </source>
</evidence>
<feature type="transmembrane region" description="Helical" evidence="1">
    <location>
        <begin position="648"/>
        <end position="670"/>
    </location>
</feature>
<proteinExistence type="predicted"/>
<dbReference type="EMBL" id="JBHTEK010000001">
    <property type="protein sequence ID" value="MFC7668178.1"/>
    <property type="molecule type" value="Genomic_DNA"/>
</dbReference>
<keyword evidence="1" id="KW-1133">Transmembrane helix</keyword>
<keyword evidence="1" id="KW-0812">Transmembrane</keyword>
<dbReference type="PANTHER" id="PTHR37464:SF1">
    <property type="entry name" value="BLL2463 PROTEIN"/>
    <property type="match status" value="1"/>
</dbReference>
<name>A0ABW2U755_9BACT</name>
<keyword evidence="4" id="KW-1185">Reference proteome</keyword>
<dbReference type="Pfam" id="PF07584">
    <property type="entry name" value="BatA"/>
    <property type="match status" value="1"/>
</dbReference>
<evidence type="ECO:0000313" key="3">
    <source>
        <dbReference type="EMBL" id="MFC7668178.1"/>
    </source>
</evidence>
<sequence>MYPWFLAGLVAIVIPIIIHLLQLRRPQRLLFTNTAFIREVELVTVRHRKVQNLLVLLARILAISALVIAFCQPFIPPKFDSRINSAASVDVLIDNTFSMQRQSAVQASMFEEAVSEAKRLGSSGLASSKFKVLNKGNGLMTQAAYQDKVDELRLSSRAPFTKLSADNGSSDASLFVFSDFQKSSFDIKMLDALSGRSEVVLVPLASRKSGNVYVDSVWLDDAFVRVRTNVGLHVRLKNGGSIVSSNCPVKVFLGSRQVAAFQVTIEPGQTAASTVQVQVSDEQLALGRVVTDDVPVTFDNTYYFTIQPAAAIRVLEIGPEPMARQLYANEPLFEYSYSKPQSVNYGVMQQANLVLVREVNEVDAGLREGLKAVVKRGGSVVVVPSALASGRASYQNLFRDLGLGTAQWEANAQKPELREVAMPNAREPFFRDVFGAQQRAVTMPRVAPVLRWSRTGTDILRLRDGESYLANFASSAGRVYVFSAPFSTEYSDFVSHALFVPVMYRMAMLSYRNEQLPAYRLTQPTINLQLPKADAKAGAAGGSDEASFRLVKDSLTLIPAQRVVGQEVRLDLPADMEAPGFYQLQRRGKIVTTLAFNQDKKESELAAYSPDELRQLLGANHPNIKVLEPGENGAGLAKFRAEQTGEPLWRYFLVFALVCLLAEVLLIRFGNRRVVPAKVKVAA</sequence>
<gene>
    <name evidence="3" type="ORF">ACFQT0_12910</name>
</gene>
<dbReference type="NCBIfam" id="TIGR02226">
    <property type="entry name" value="two_anch"/>
    <property type="match status" value="1"/>
</dbReference>
<reference evidence="4" key="1">
    <citation type="journal article" date="2019" name="Int. J. Syst. Evol. Microbiol.">
        <title>The Global Catalogue of Microorganisms (GCM) 10K type strain sequencing project: providing services to taxonomists for standard genome sequencing and annotation.</title>
        <authorList>
            <consortium name="The Broad Institute Genomics Platform"/>
            <consortium name="The Broad Institute Genome Sequencing Center for Infectious Disease"/>
            <person name="Wu L."/>
            <person name="Ma J."/>
        </authorList>
    </citation>
    <scope>NUCLEOTIDE SEQUENCE [LARGE SCALE GENOMIC DNA]</scope>
    <source>
        <strain evidence="4">JCM 19635</strain>
    </source>
</reference>
<evidence type="ECO:0000259" key="2">
    <source>
        <dbReference type="Pfam" id="PF07584"/>
    </source>
</evidence>
<feature type="transmembrane region" description="Helical" evidence="1">
    <location>
        <begin position="53"/>
        <end position="75"/>
    </location>
</feature>
<accession>A0ABW2U755</accession>
<dbReference type="RefSeq" id="WP_380203282.1">
    <property type="nucleotide sequence ID" value="NZ_JBHTEK010000001.1"/>
</dbReference>
<protein>
    <submittedName>
        <fullName evidence="3">BatA domain-containing protein</fullName>
    </submittedName>
</protein>
<dbReference type="PANTHER" id="PTHR37464">
    <property type="entry name" value="BLL2463 PROTEIN"/>
    <property type="match status" value="1"/>
</dbReference>
<feature type="transmembrane region" description="Helical" evidence="1">
    <location>
        <begin position="6"/>
        <end position="23"/>
    </location>
</feature>
<dbReference type="InterPro" id="IPR011933">
    <property type="entry name" value="Double_TM_dom"/>
</dbReference>
<dbReference type="Proteomes" id="UP001596513">
    <property type="component" value="Unassembled WGS sequence"/>
</dbReference>
<keyword evidence="1" id="KW-0472">Membrane</keyword>
<feature type="domain" description="Aerotolerance regulator N-terminal" evidence="2">
    <location>
        <begin position="2"/>
        <end position="73"/>
    </location>
</feature>